<feature type="transmembrane region" description="Helical" evidence="1">
    <location>
        <begin position="62"/>
        <end position="82"/>
    </location>
</feature>
<accession>A0A6M4A6N8</accession>
<organism evidence="2 3">
    <name type="scientific">Undibacterium piscinae</name>
    <dbReference type="NCBI Taxonomy" id="2495591"/>
    <lineage>
        <taxon>Bacteria</taxon>
        <taxon>Pseudomonadati</taxon>
        <taxon>Pseudomonadota</taxon>
        <taxon>Betaproteobacteria</taxon>
        <taxon>Burkholderiales</taxon>
        <taxon>Oxalobacteraceae</taxon>
        <taxon>Undibacterium</taxon>
    </lineage>
</organism>
<name>A0A6M4A6N8_9BURK</name>
<gene>
    <name evidence="2" type="ORF">EJG51_014410</name>
</gene>
<protein>
    <submittedName>
        <fullName evidence="2">Uncharacterized protein</fullName>
    </submittedName>
</protein>
<keyword evidence="3" id="KW-1185">Reference proteome</keyword>
<evidence type="ECO:0000313" key="3">
    <source>
        <dbReference type="Proteomes" id="UP000274350"/>
    </source>
</evidence>
<dbReference type="Proteomes" id="UP000274350">
    <property type="component" value="Chromosome"/>
</dbReference>
<dbReference type="EMBL" id="CP051152">
    <property type="protein sequence ID" value="QJQ06833.1"/>
    <property type="molecule type" value="Genomic_DNA"/>
</dbReference>
<dbReference type="KEGG" id="upi:EJG51_014410"/>
<dbReference type="AlphaFoldDB" id="A0A6M4A6N8"/>
<keyword evidence="1" id="KW-0472">Membrane</keyword>
<sequence>MEIFDGTEMSQKTELFDFDEARITHPLYSHTRQLQISGRTWTLNFKTTPSFEKNIDHTSPSVVLVSGILTSSLLLGVLLLLLSGRTRALRLADRITYNLRKSEKRYEQVIEATNDGFGNGISVLVTLISQHVLFKC</sequence>
<keyword evidence="1" id="KW-0812">Transmembrane</keyword>
<keyword evidence="1" id="KW-1133">Transmembrane helix</keyword>
<reference evidence="2 3" key="1">
    <citation type="journal article" date="2019" name="Int. J. Syst. Evol. Microbiol.">
        <title>Undibacterium piscinae sp. nov., isolated from Korean shiner intestine.</title>
        <authorList>
            <person name="Lee S.Y."/>
            <person name="Kang W."/>
            <person name="Kim P.S."/>
            <person name="Kim H.S."/>
            <person name="Sung H."/>
            <person name="Shin N.R."/>
            <person name="Whon T.W."/>
            <person name="Yun J.H."/>
            <person name="Lee J.Y."/>
            <person name="Lee J.Y."/>
            <person name="Jung M.J."/>
            <person name="Jeong Y.S."/>
            <person name="Tak E.J."/>
            <person name="Han J.E."/>
            <person name="Hyun D.W."/>
            <person name="Kang M.S."/>
            <person name="Lee K.E."/>
            <person name="Lee B.H."/>
            <person name="Bae J.W."/>
        </authorList>
    </citation>
    <scope>NUCLEOTIDE SEQUENCE [LARGE SCALE GENOMIC DNA]</scope>
    <source>
        <strain evidence="2 3">S11R28</strain>
    </source>
</reference>
<evidence type="ECO:0000313" key="2">
    <source>
        <dbReference type="EMBL" id="QJQ06833.1"/>
    </source>
</evidence>
<proteinExistence type="predicted"/>
<evidence type="ECO:0000256" key="1">
    <source>
        <dbReference type="SAM" id="Phobius"/>
    </source>
</evidence>